<organism evidence="1 2">
    <name type="scientific">Dactylosporangium darangshiense</name>
    <dbReference type="NCBI Taxonomy" id="579108"/>
    <lineage>
        <taxon>Bacteria</taxon>
        <taxon>Bacillati</taxon>
        <taxon>Actinomycetota</taxon>
        <taxon>Actinomycetes</taxon>
        <taxon>Micromonosporales</taxon>
        <taxon>Micromonosporaceae</taxon>
        <taxon>Dactylosporangium</taxon>
    </lineage>
</organism>
<dbReference type="EMBL" id="BAABAT010000003">
    <property type="protein sequence ID" value="GAA4246682.1"/>
    <property type="molecule type" value="Genomic_DNA"/>
</dbReference>
<name>A0ABP8D3N5_9ACTN</name>
<dbReference type="RefSeq" id="WP_345123454.1">
    <property type="nucleotide sequence ID" value="NZ_BAABAT010000003.1"/>
</dbReference>
<gene>
    <name evidence="1" type="ORF">GCM10022255_019250</name>
</gene>
<evidence type="ECO:0000313" key="2">
    <source>
        <dbReference type="Proteomes" id="UP001500620"/>
    </source>
</evidence>
<evidence type="ECO:0000313" key="1">
    <source>
        <dbReference type="EMBL" id="GAA4246682.1"/>
    </source>
</evidence>
<reference evidence="2" key="1">
    <citation type="journal article" date="2019" name="Int. J. Syst. Evol. Microbiol.">
        <title>The Global Catalogue of Microorganisms (GCM) 10K type strain sequencing project: providing services to taxonomists for standard genome sequencing and annotation.</title>
        <authorList>
            <consortium name="The Broad Institute Genomics Platform"/>
            <consortium name="The Broad Institute Genome Sequencing Center for Infectious Disease"/>
            <person name="Wu L."/>
            <person name="Ma J."/>
        </authorList>
    </citation>
    <scope>NUCLEOTIDE SEQUENCE [LARGE SCALE GENOMIC DNA]</scope>
    <source>
        <strain evidence="2">JCM 17441</strain>
    </source>
</reference>
<protein>
    <submittedName>
        <fullName evidence="1">Uncharacterized protein</fullName>
    </submittedName>
</protein>
<accession>A0ABP8D3N5</accession>
<dbReference type="Proteomes" id="UP001500620">
    <property type="component" value="Unassembled WGS sequence"/>
</dbReference>
<keyword evidence="2" id="KW-1185">Reference proteome</keyword>
<comment type="caution">
    <text evidence="1">The sequence shown here is derived from an EMBL/GenBank/DDBJ whole genome shotgun (WGS) entry which is preliminary data.</text>
</comment>
<sequence>MGIDLAFCDEDLAKALTALADDGDATAALDLIAGTPDVHRREQVVSVLGAGGVPRLELLRELAQTQAYRGERWLLLGATLSAAAWGVRDAAGSNKRIDRRIIAQQALVAEARSALRQAALVDQDDAVPWSELAGVVIGAPLHVTEPADAFKRACVLAPGLYLAHARHLVGHTRRWYGSPYRVLAFARARVAGRPDGHPLHALVALAHIEGCVDGLLRGNVLGRAWRAYRYLGDPDVLRETDAAARRLLAGGGRYDAHPWTMAAHQAFAALYHQAGDDGRARPHLLRGGDRPTVWPWRYFGDPERLLSAARRRAGLTGC</sequence>
<proteinExistence type="predicted"/>